<dbReference type="RefSeq" id="WP_171422180.1">
    <property type="nucleotide sequence ID" value="NZ_BTTW01000004.1"/>
</dbReference>
<dbReference type="EMBL" id="BTTX01000005">
    <property type="protein sequence ID" value="GMU08808.1"/>
    <property type="molecule type" value="Genomic_DNA"/>
</dbReference>
<dbReference type="InterPro" id="IPR050177">
    <property type="entry name" value="Lipid_A_modif_metabolic_enz"/>
</dbReference>
<dbReference type="InterPro" id="IPR036291">
    <property type="entry name" value="NAD(P)-bd_dom_sf"/>
</dbReference>
<organism evidence="2 3">
    <name type="scientific">Corallococcus caeni</name>
    <dbReference type="NCBI Taxonomy" id="3082388"/>
    <lineage>
        <taxon>Bacteria</taxon>
        <taxon>Pseudomonadati</taxon>
        <taxon>Myxococcota</taxon>
        <taxon>Myxococcia</taxon>
        <taxon>Myxococcales</taxon>
        <taxon>Cystobacterineae</taxon>
        <taxon>Myxococcaceae</taxon>
        <taxon>Corallococcus</taxon>
    </lineage>
</organism>
<evidence type="ECO:0000259" key="1">
    <source>
        <dbReference type="Pfam" id="PF01370"/>
    </source>
</evidence>
<keyword evidence="3" id="KW-1185">Reference proteome</keyword>
<feature type="domain" description="NAD-dependent epimerase/dehydratase" evidence="1">
    <location>
        <begin position="19"/>
        <end position="238"/>
    </location>
</feature>
<accession>A0ABQ6QXR8</accession>
<evidence type="ECO:0000313" key="3">
    <source>
        <dbReference type="Proteomes" id="UP001342631"/>
    </source>
</evidence>
<dbReference type="CDD" id="cd05240">
    <property type="entry name" value="UDP_G4E_3_SDR_e"/>
    <property type="match status" value="1"/>
</dbReference>
<dbReference type="Gene3D" id="3.40.50.720">
    <property type="entry name" value="NAD(P)-binding Rossmann-like Domain"/>
    <property type="match status" value="1"/>
</dbReference>
<dbReference type="PANTHER" id="PTHR43245">
    <property type="entry name" value="BIFUNCTIONAL POLYMYXIN RESISTANCE PROTEIN ARNA"/>
    <property type="match status" value="1"/>
</dbReference>
<proteinExistence type="predicted"/>
<evidence type="ECO:0000313" key="2">
    <source>
        <dbReference type="EMBL" id="GMU08808.1"/>
    </source>
</evidence>
<dbReference type="SUPFAM" id="SSF51735">
    <property type="entry name" value="NAD(P)-binding Rossmann-fold domains"/>
    <property type="match status" value="1"/>
</dbReference>
<reference evidence="2 3" key="1">
    <citation type="journal article" date="2024" name="Arch. Microbiol.">
        <title>Corallococcus caeni sp. nov., a novel myxobacterium isolated from activated sludge.</title>
        <authorList>
            <person name="Tomita S."/>
            <person name="Nakai R."/>
            <person name="Kuroda K."/>
            <person name="Kurashita H."/>
            <person name="Hatamoto M."/>
            <person name="Yamaguchi T."/>
            <person name="Narihiro T."/>
        </authorList>
    </citation>
    <scope>NUCLEOTIDE SEQUENCE [LARGE SCALE GENOMIC DNA]</scope>
    <source>
        <strain evidence="2 3">NO1</strain>
    </source>
</reference>
<sequence>MSATNEEKESGAVDKRPAVVVTGISGNLGRTLAKQLHKRERIIGIDRRPFVGKPKDVEMHQLDLRKKKAEDVFRKNEIRAVIHMGIMHDPRMSEEEHHSFNVVGTTRLLEYCAKYGVKKVVVLSSANVYGPSPDNSNFLTEDAPLMAASRFSGVRDLIEVDMLAHSFFWKHPDIETVILRPVHIVGPTIKNAPSHYLRLRYPWTMAGFDPMVQLIHVEDVARAMMEALRPEPKGVYNVVGPGQVPLSAVLRELGSTPIPVPHPVARPLLGLMFRYRLANFPPPELDHIQFLCAVDGNRWVQDVGWKAQHSMRDTIRSVIGE</sequence>
<dbReference type="InterPro" id="IPR001509">
    <property type="entry name" value="Epimerase_deHydtase"/>
</dbReference>
<protein>
    <submittedName>
        <fullName evidence="2">NAD-dependent epimerase/dehydratase family protein</fullName>
    </submittedName>
</protein>
<dbReference type="PANTHER" id="PTHR43245:SF52">
    <property type="entry name" value="NAD-DEPENDENT EPIMERASE_DEHYDRATASE"/>
    <property type="match status" value="1"/>
</dbReference>
<dbReference type="Pfam" id="PF01370">
    <property type="entry name" value="Epimerase"/>
    <property type="match status" value="1"/>
</dbReference>
<comment type="caution">
    <text evidence="2">The sequence shown here is derived from an EMBL/GenBank/DDBJ whole genome shotgun (WGS) entry which is preliminary data.</text>
</comment>
<name>A0ABQ6QXR8_9BACT</name>
<gene>
    <name evidence="2" type="ORF">ASNO1_50610</name>
</gene>
<dbReference type="Proteomes" id="UP001342631">
    <property type="component" value="Unassembled WGS sequence"/>
</dbReference>